<evidence type="ECO:0000313" key="1">
    <source>
        <dbReference type="EMBL" id="EEF13654.1"/>
    </source>
</evidence>
<evidence type="ECO:0000313" key="2">
    <source>
        <dbReference type="Proteomes" id="UP000003082"/>
    </source>
</evidence>
<dbReference type="Proteomes" id="UP000003082">
    <property type="component" value="Unassembled WGS sequence"/>
</dbReference>
<dbReference type="EMBL" id="ACFU01000016">
    <property type="protein sequence ID" value="EEF13654.1"/>
    <property type="molecule type" value="Genomic_DNA"/>
</dbReference>
<accession>B9D2Z2</accession>
<proteinExistence type="predicted"/>
<name>B9D2Z2_CAMRE</name>
<comment type="caution">
    <text evidence="1">The sequence shown here is derived from an EMBL/GenBank/DDBJ whole genome shotgun (WGS) entry which is preliminary data.</text>
</comment>
<keyword evidence="2" id="KW-1185">Reference proteome</keyword>
<dbReference type="AlphaFoldDB" id="B9D2Z2"/>
<reference evidence="1 2" key="1">
    <citation type="submission" date="2008-08" db="EMBL/GenBank/DDBJ databases">
        <authorList>
            <person name="Madupu R."/>
            <person name="Durkin A.S."/>
            <person name="Torralba M."/>
            <person name="Methe B."/>
            <person name="Sutton G.G."/>
            <person name="Strausberg R.L."/>
            <person name="Nelson K.E."/>
        </authorList>
    </citation>
    <scope>NUCLEOTIDE SEQUENCE [LARGE SCALE GENOMIC DNA]</scope>
    <source>
        <strain evidence="1 2">RM3267</strain>
    </source>
</reference>
<gene>
    <name evidence="1" type="ORF">CAMRE0001_0515</name>
</gene>
<organism evidence="1 2">
    <name type="scientific">Campylobacter rectus RM3267</name>
    <dbReference type="NCBI Taxonomy" id="553218"/>
    <lineage>
        <taxon>Bacteria</taxon>
        <taxon>Pseudomonadati</taxon>
        <taxon>Campylobacterota</taxon>
        <taxon>Epsilonproteobacteria</taxon>
        <taxon>Campylobacterales</taxon>
        <taxon>Campylobacteraceae</taxon>
        <taxon>Campylobacter</taxon>
    </lineage>
</organism>
<protein>
    <submittedName>
        <fullName evidence="1">Uncharacterized protein</fullName>
    </submittedName>
</protein>
<sequence>MRNLQEAKRQSSCLSLNLLKSKEILRIKFELRYVKIHIF</sequence>